<keyword evidence="6" id="KW-1185">Reference proteome</keyword>
<evidence type="ECO:0000256" key="1">
    <source>
        <dbReference type="ARBA" id="ARBA00023015"/>
    </source>
</evidence>
<feature type="domain" description="HTH gntR-type" evidence="4">
    <location>
        <begin position="16"/>
        <end position="83"/>
    </location>
</feature>
<dbReference type="InterPro" id="IPR000524">
    <property type="entry name" value="Tscrpt_reg_HTH_GntR"/>
</dbReference>
<dbReference type="OrthoDB" id="2374506at2"/>
<proteinExistence type="predicted"/>
<name>A0A3S0QNS5_9BACI</name>
<dbReference type="GO" id="GO:0003677">
    <property type="term" value="F:DNA binding"/>
    <property type="evidence" value="ECO:0007669"/>
    <property type="project" value="UniProtKB-KW"/>
</dbReference>
<dbReference type="AlphaFoldDB" id="A0A3S0QNS5"/>
<keyword evidence="2" id="KW-0238">DNA-binding</keyword>
<dbReference type="InterPro" id="IPR036390">
    <property type="entry name" value="WH_DNA-bd_sf"/>
</dbReference>
<evidence type="ECO:0000313" key="5">
    <source>
        <dbReference type="EMBL" id="RTQ87528.1"/>
    </source>
</evidence>
<dbReference type="PROSITE" id="PS50949">
    <property type="entry name" value="HTH_GNTR"/>
    <property type="match status" value="1"/>
</dbReference>
<evidence type="ECO:0000256" key="2">
    <source>
        <dbReference type="ARBA" id="ARBA00023125"/>
    </source>
</evidence>
<gene>
    <name evidence="5" type="ORF">EKG35_19000</name>
</gene>
<dbReference type="GO" id="GO:0003700">
    <property type="term" value="F:DNA-binding transcription factor activity"/>
    <property type="evidence" value="ECO:0007669"/>
    <property type="project" value="InterPro"/>
</dbReference>
<dbReference type="RefSeq" id="WP_126296121.1">
    <property type="nucleotide sequence ID" value="NZ_CP155468.1"/>
</dbReference>
<protein>
    <submittedName>
        <fullName evidence="5">GntR family transcriptional regulator</fullName>
    </submittedName>
</protein>
<evidence type="ECO:0000259" key="4">
    <source>
        <dbReference type="PROSITE" id="PS50949"/>
    </source>
</evidence>
<dbReference type="Gene3D" id="1.10.10.10">
    <property type="entry name" value="Winged helix-like DNA-binding domain superfamily/Winged helix DNA-binding domain"/>
    <property type="match status" value="1"/>
</dbReference>
<dbReference type="EMBL" id="RXNR01000094">
    <property type="protein sequence ID" value="RTQ87528.1"/>
    <property type="molecule type" value="Genomic_DNA"/>
</dbReference>
<dbReference type="Pfam" id="PF00392">
    <property type="entry name" value="GntR"/>
    <property type="match status" value="1"/>
</dbReference>
<dbReference type="SMART" id="SM00345">
    <property type="entry name" value="HTH_GNTR"/>
    <property type="match status" value="1"/>
</dbReference>
<evidence type="ECO:0000256" key="3">
    <source>
        <dbReference type="ARBA" id="ARBA00023163"/>
    </source>
</evidence>
<keyword evidence="1" id="KW-0805">Transcription regulation</keyword>
<dbReference type="CDD" id="cd07377">
    <property type="entry name" value="WHTH_GntR"/>
    <property type="match status" value="1"/>
</dbReference>
<dbReference type="InterPro" id="IPR036388">
    <property type="entry name" value="WH-like_DNA-bd_sf"/>
</dbReference>
<dbReference type="PANTHER" id="PTHR43537">
    <property type="entry name" value="TRANSCRIPTIONAL REGULATOR, GNTR FAMILY"/>
    <property type="match status" value="1"/>
</dbReference>
<organism evidence="5 6">
    <name type="scientific">Lysinibacillus telephonicus</name>
    <dbReference type="NCBI Taxonomy" id="1714840"/>
    <lineage>
        <taxon>Bacteria</taxon>
        <taxon>Bacillati</taxon>
        <taxon>Bacillota</taxon>
        <taxon>Bacilli</taxon>
        <taxon>Bacillales</taxon>
        <taxon>Bacillaceae</taxon>
        <taxon>Lysinibacillus</taxon>
    </lineage>
</organism>
<reference evidence="5 6" key="1">
    <citation type="submission" date="2018-12" db="EMBL/GenBank/DDBJ databases">
        <authorList>
            <person name="Yu L."/>
        </authorList>
    </citation>
    <scope>NUCLEOTIDE SEQUENCE [LARGE SCALE GENOMIC DNA]</scope>
    <source>
        <strain evidence="5 6">S5H2222</strain>
    </source>
</reference>
<dbReference type="SUPFAM" id="SSF46785">
    <property type="entry name" value="Winged helix' DNA-binding domain"/>
    <property type="match status" value="1"/>
</dbReference>
<sequence length="216" mass="25102">MSLNTINFSGNSGFGEPLSLQIYKHILKKIIEGEFKAGDKIVEEDISKELNTSRAPVREALYLLQVDGIVERMPRRGTVVKSFTKSEIEEYNDVIIELIRVAVNYLSNKWNEEHKLKFKEYFNEVSTEYEKKNVIEYQIKLEQLLRYILSIANNKALIRFYEEANSILKVFAQVQWTIKTMENFHCKLKDFGAAMLESDFAKANKAIYETIKLGVK</sequence>
<dbReference type="PANTHER" id="PTHR43537:SF24">
    <property type="entry name" value="GLUCONATE OPERON TRANSCRIPTIONAL REPRESSOR"/>
    <property type="match status" value="1"/>
</dbReference>
<dbReference type="Proteomes" id="UP000276349">
    <property type="component" value="Unassembled WGS sequence"/>
</dbReference>
<keyword evidence="3" id="KW-0804">Transcription</keyword>
<accession>A0A3S0QNS5</accession>
<comment type="caution">
    <text evidence="5">The sequence shown here is derived from an EMBL/GenBank/DDBJ whole genome shotgun (WGS) entry which is preliminary data.</text>
</comment>
<evidence type="ECO:0000313" key="6">
    <source>
        <dbReference type="Proteomes" id="UP000276349"/>
    </source>
</evidence>